<name>A0A7J7KL23_BUGNE</name>
<protein>
    <submittedName>
        <fullName evidence="2">KCND3</fullName>
    </submittedName>
</protein>
<reference evidence="2" key="1">
    <citation type="submission" date="2020-06" db="EMBL/GenBank/DDBJ databases">
        <title>Draft genome of Bugula neritina, a colonial animal packing powerful symbionts and potential medicines.</title>
        <authorList>
            <person name="Rayko M."/>
        </authorList>
    </citation>
    <scope>NUCLEOTIDE SEQUENCE [LARGE SCALE GENOMIC DNA]</scope>
    <source>
        <strain evidence="2">Kwan_BN1</strain>
    </source>
</reference>
<gene>
    <name evidence="2" type="ORF">EB796_002611</name>
</gene>
<proteinExistence type="predicted"/>
<accession>A0A7J7KL23</accession>
<dbReference type="Proteomes" id="UP000593567">
    <property type="component" value="Unassembled WGS sequence"/>
</dbReference>
<keyword evidence="3" id="KW-1185">Reference proteome</keyword>
<dbReference type="Pfam" id="PF11879">
    <property type="entry name" value="DUF3399"/>
    <property type="match status" value="1"/>
</dbReference>
<dbReference type="AlphaFoldDB" id="A0A7J7KL23"/>
<comment type="caution">
    <text evidence="2">The sequence shown here is derived from an EMBL/GenBank/DDBJ whole genome shotgun (WGS) entry which is preliminary data.</text>
</comment>
<sequence>MAKLASNQAFLKAKKELANMEYAKENGIEKESFDEEKDAFDMQHHHLLTCLEETTGHEFTMAASIPNENKFMQPPLSTTPLMSCNGSFTSLDTSCCCKTRRNKSQIRHLKTHQGDNGISLTHTINNNLKQSNLRDEKLSSSTDIHITLDEKEADYHGNHLYQTDQNQPYKVIELTDNGGPSHTFTML</sequence>
<dbReference type="InterPro" id="IPR024587">
    <property type="entry name" value="K_chnl_volt-dep_Kv4_C"/>
</dbReference>
<organism evidence="2 3">
    <name type="scientific">Bugula neritina</name>
    <name type="common">Brown bryozoan</name>
    <name type="synonym">Sertularia neritina</name>
    <dbReference type="NCBI Taxonomy" id="10212"/>
    <lineage>
        <taxon>Eukaryota</taxon>
        <taxon>Metazoa</taxon>
        <taxon>Spiralia</taxon>
        <taxon>Lophotrochozoa</taxon>
        <taxon>Bryozoa</taxon>
        <taxon>Gymnolaemata</taxon>
        <taxon>Cheilostomatida</taxon>
        <taxon>Flustrina</taxon>
        <taxon>Buguloidea</taxon>
        <taxon>Bugulidae</taxon>
        <taxon>Bugula</taxon>
    </lineage>
</organism>
<evidence type="ECO:0000313" key="2">
    <source>
        <dbReference type="EMBL" id="KAF6039065.1"/>
    </source>
</evidence>
<evidence type="ECO:0000259" key="1">
    <source>
        <dbReference type="Pfam" id="PF11879"/>
    </source>
</evidence>
<dbReference type="EMBL" id="VXIV02000308">
    <property type="protein sequence ID" value="KAF6039065.1"/>
    <property type="molecule type" value="Genomic_DNA"/>
</dbReference>
<feature type="domain" description="Potassium channel voltage dependent Kv4 C-terminal" evidence="1">
    <location>
        <begin position="37"/>
        <end position="108"/>
    </location>
</feature>
<dbReference type="OrthoDB" id="433309at2759"/>
<evidence type="ECO:0000313" key="3">
    <source>
        <dbReference type="Proteomes" id="UP000593567"/>
    </source>
</evidence>